<organism evidence="1 2">
    <name type="scientific">Vaccinium darrowii</name>
    <dbReference type="NCBI Taxonomy" id="229202"/>
    <lineage>
        <taxon>Eukaryota</taxon>
        <taxon>Viridiplantae</taxon>
        <taxon>Streptophyta</taxon>
        <taxon>Embryophyta</taxon>
        <taxon>Tracheophyta</taxon>
        <taxon>Spermatophyta</taxon>
        <taxon>Magnoliopsida</taxon>
        <taxon>eudicotyledons</taxon>
        <taxon>Gunneridae</taxon>
        <taxon>Pentapetalae</taxon>
        <taxon>asterids</taxon>
        <taxon>Ericales</taxon>
        <taxon>Ericaceae</taxon>
        <taxon>Vaccinioideae</taxon>
        <taxon>Vaccinieae</taxon>
        <taxon>Vaccinium</taxon>
    </lineage>
</organism>
<name>A0ACB7X9J0_9ERIC</name>
<accession>A0ACB7X9J0</accession>
<protein>
    <submittedName>
        <fullName evidence="1">Uncharacterized protein</fullName>
    </submittedName>
</protein>
<comment type="caution">
    <text evidence="1">The sequence shown here is derived from an EMBL/GenBank/DDBJ whole genome shotgun (WGS) entry which is preliminary data.</text>
</comment>
<reference evidence="1 2" key="1">
    <citation type="journal article" date="2021" name="Hortic Res">
        <title>High-quality reference genome and annotation aids understanding of berry development for evergreen blueberry (Vaccinium darrowii).</title>
        <authorList>
            <person name="Yu J."/>
            <person name="Hulse-Kemp A.M."/>
            <person name="Babiker E."/>
            <person name="Staton M."/>
        </authorList>
    </citation>
    <scope>NUCLEOTIDE SEQUENCE [LARGE SCALE GENOMIC DNA]</scope>
    <source>
        <strain evidence="2">cv. NJ 8807/NJ 8810</strain>
        <tissue evidence="1">Young leaf</tissue>
    </source>
</reference>
<evidence type="ECO:0000313" key="2">
    <source>
        <dbReference type="Proteomes" id="UP000828048"/>
    </source>
</evidence>
<sequence length="306" mass="35179">MGNKPSTTFKWPPRSSQYTRLSSPSNFLDQPLLLYKDYDHDYDDHQCMEQLKLEVQANQRKAESLEKKNTVLEKDFRELRAAVSKLESRVPSAMEKKVGSMEKEIRELKSSMSALESRVPSMMKKNVASLEKEIRELKSSMSKLQLKSNPVTQGSSRTQSDVALKKEVDKLACRLLQLELDSLMNIRKQDVEKIEEKIFELKNRRSLLTIPSFGEARLVTPMKRGPEIQDLQTNDLVILILIFLVASMNLLISYCRYSNIVDGPVDQLKHVSFYAYHQGSPIDSSMVSSFMWFHGLLEHRGMDITI</sequence>
<dbReference type="EMBL" id="CM037156">
    <property type="protein sequence ID" value="KAH7837211.1"/>
    <property type="molecule type" value="Genomic_DNA"/>
</dbReference>
<proteinExistence type="predicted"/>
<keyword evidence="2" id="KW-1185">Reference proteome</keyword>
<gene>
    <name evidence="1" type="ORF">Vadar_011095</name>
</gene>
<evidence type="ECO:0000313" key="1">
    <source>
        <dbReference type="EMBL" id="KAH7837211.1"/>
    </source>
</evidence>
<dbReference type="Proteomes" id="UP000828048">
    <property type="component" value="Chromosome 6"/>
</dbReference>